<dbReference type="STRING" id="29655.A0A0K9P370"/>
<dbReference type="InterPro" id="IPR010987">
    <property type="entry name" value="Glutathione-S-Trfase_C-like"/>
</dbReference>
<dbReference type="SFLD" id="SFLDG00358">
    <property type="entry name" value="Main_(cytGST)"/>
    <property type="match status" value="1"/>
</dbReference>
<gene>
    <name evidence="7" type="ORF">ZOSMA_44G00550</name>
</gene>
<dbReference type="CDD" id="cd03185">
    <property type="entry name" value="GST_C_Tau"/>
    <property type="match status" value="1"/>
</dbReference>
<reference evidence="8" key="1">
    <citation type="journal article" date="2016" name="Nature">
        <title>The genome of the seagrass Zostera marina reveals angiosperm adaptation to the sea.</title>
        <authorList>
            <person name="Olsen J.L."/>
            <person name="Rouze P."/>
            <person name="Verhelst B."/>
            <person name="Lin Y.-C."/>
            <person name="Bayer T."/>
            <person name="Collen J."/>
            <person name="Dattolo E."/>
            <person name="De Paoli E."/>
            <person name="Dittami S."/>
            <person name="Maumus F."/>
            <person name="Michel G."/>
            <person name="Kersting A."/>
            <person name="Lauritano C."/>
            <person name="Lohaus R."/>
            <person name="Toepel M."/>
            <person name="Tonon T."/>
            <person name="Vanneste K."/>
            <person name="Amirebrahimi M."/>
            <person name="Brakel J."/>
            <person name="Bostroem C."/>
            <person name="Chovatia M."/>
            <person name="Grimwood J."/>
            <person name="Jenkins J.W."/>
            <person name="Jueterbock A."/>
            <person name="Mraz A."/>
            <person name="Stam W.T."/>
            <person name="Tice H."/>
            <person name="Bornberg-Bauer E."/>
            <person name="Green P.J."/>
            <person name="Pearson G.A."/>
            <person name="Procaccini G."/>
            <person name="Duarte C.M."/>
            <person name="Schmutz J."/>
            <person name="Reusch T.B.H."/>
            <person name="Van de Peer Y."/>
        </authorList>
    </citation>
    <scope>NUCLEOTIDE SEQUENCE [LARGE SCALE GENOMIC DNA]</scope>
    <source>
        <strain evidence="8">cv. Finnish</strain>
    </source>
</reference>
<comment type="caution">
    <text evidence="7">The sequence shown here is derived from an EMBL/GenBank/DDBJ whole genome shotgun (WGS) entry which is preliminary data.</text>
</comment>
<evidence type="ECO:0000256" key="4">
    <source>
        <dbReference type="SAM" id="MobiDB-lite"/>
    </source>
</evidence>
<dbReference type="InterPro" id="IPR036249">
    <property type="entry name" value="Thioredoxin-like_sf"/>
</dbReference>
<evidence type="ECO:0000256" key="3">
    <source>
        <dbReference type="ARBA" id="ARBA00047960"/>
    </source>
</evidence>
<dbReference type="Pfam" id="PF02798">
    <property type="entry name" value="GST_N"/>
    <property type="match status" value="1"/>
</dbReference>
<dbReference type="SFLD" id="SFLDS00019">
    <property type="entry name" value="Glutathione_Transferase_(cytos"/>
    <property type="match status" value="1"/>
</dbReference>
<evidence type="ECO:0000256" key="1">
    <source>
        <dbReference type="ARBA" id="ARBA00012452"/>
    </source>
</evidence>
<dbReference type="SUPFAM" id="SSF47616">
    <property type="entry name" value="GST C-terminal domain-like"/>
    <property type="match status" value="1"/>
</dbReference>
<feature type="domain" description="GST N-terminal" evidence="5">
    <location>
        <begin position="7"/>
        <end position="86"/>
    </location>
</feature>
<dbReference type="InterPro" id="IPR036282">
    <property type="entry name" value="Glutathione-S-Trfase_C_sf"/>
</dbReference>
<dbReference type="EMBL" id="LFYR01001330">
    <property type="protein sequence ID" value="KMZ62655.1"/>
    <property type="molecule type" value="Genomic_DNA"/>
</dbReference>
<dbReference type="SUPFAM" id="SSF52833">
    <property type="entry name" value="Thioredoxin-like"/>
    <property type="match status" value="1"/>
</dbReference>
<name>A0A0K9P370_ZOSMR</name>
<keyword evidence="8" id="KW-1185">Reference proteome</keyword>
<comment type="catalytic activity">
    <reaction evidence="3">
        <text>RX + glutathione = an S-substituted glutathione + a halide anion + H(+)</text>
        <dbReference type="Rhea" id="RHEA:16437"/>
        <dbReference type="ChEBI" id="CHEBI:15378"/>
        <dbReference type="ChEBI" id="CHEBI:16042"/>
        <dbReference type="ChEBI" id="CHEBI:17792"/>
        <dbReference type="ChEBI" id="CHEBI:57925"/>
        <dbReference type="ChEBI" id="CHEBI:90779"/>
        <dbReference type="EC" id="2.5.1.18"/>
    </reaction>
</comment>
<feature type="domain" description="GST C-terminal" evidence="6">
    <location>
        <begin position="92"/>
        <end position="223"/>
    </location>
</feature>
<dbReference type="PROSITE" id="PS50404">
    <property type="entry name" value="GST_NTER"/>
    <property type="match status" value="1"/>
</dbReference>
<dbReference type="Gene3D" id="3.40.30.10">
    <property type="entry name" value="Glutaredoxin"/>
    <property type="match status" value="1"/>
</dbReference>
<dbReference type="GO" id="GO:0005737">
    <property type="term" value="C:cytoplasm"/>
    <property type="evidence" value="ECO:0000318"/>
    <property type="project" value="GO_Central"/>
</dbReference>
<protein>
    <recommendedName>
        <fullName evidence="1">glutathione transferase</fullName>
        <ecNumber evidence="1">2.5.1.18</ecNumber>
    </recommendedName>
</protein>
<dbReference type="PANTHER" id="PTHR11260">
    <property type="entry name" value="GLUTATHIONE S-TRANSFERASE, GST, SUPERFAMILY, GST DOMAIN CONTAINING"/>
    <property type="match status" value="1"/>
</dbReference>
<dbReference type="InterPro" id="IPR040079">
    <property type="entry name" value="Glutathione_S-Trfase"/>
</dbReference>
<dbReference type="SFLD" id="SFLDG01152">
    <property type="entry name" value="Main.3:_Omega-_and_Tau-like"/>
    <property type="match status" value="1"/>
</dbReference>
<feature type="compositionally biased region" description="Basic and acidic residues" evidence="4">
    <location>
        <begin position="238"/>
        <end position="248"/>
    </location>
</feature>
<evidence type="ECO:0000259" key="5">
    <source>
        <dbReference type="PROSITE" id="PS50404"/>
    </source>
</evidence>
<dbReference type="PANTHER" id="PTHR11260:SF683">
    <property type="entry name" value="GLUTATHIONE TRANSFERASE"/>
    <property type="match status" value="1"/>
</dbReference>
<dbReference type="InterPro" id="IPR004045">
    <property type="entry name" value="Glutathione_S-Trfase_N"/>
</dbReference>
<dbReference type="Proteomes" id="UP000036987">
    <property type="component" value="Unassembled WGS sequence"/>
</dbReference>
<keyword evidence="2 7" id="KW-0808">Transferase</keyword>
<evidence type="ECO:0000313" key="7">
    <source>
        <dbReference type="EMBL" id="KMZ62655.1"/>
    </source>
</evidence>
<evidence type="ECO:0000256" key="2">
    <source>
        <dbReference type="ARBA" id="ARBA00022679"/>
    </source>
</evidence>
<organism evidence="7 8">
    <name type="scientific">Zostera marina</name>
    <name type="common">Eelgrass</name>
    <dbReference type="NCBI Taxonomy" id="29655"/>
    <lineage>
        <taxon>Eukaryota</taxon>
        <taxon>Viridiplantae</taxon>
        <taxon>Streptophyta</taxon>
        <taxon>Embryophyta</taxon>
        <taxon>Tracheophyta</taxon>
        <taxon>Spermatophyta</taxon>
        <taxon>Magnoliopsida</taxon>
        <taxon>Liliopsida</taxon>
        <taxon>Zosteraceae</taxon>
        <taxon>Zostera</taxon>
    </lineage>
</organism>
<sequence>MEECNELKLKVYGEWGDSLTDRVKIALKLKRLEFDYVEEDPMNKSSSVLLYNPIDNQVPILLHHGRSILDSVNIIQYVDEMLPFNHPIMPTEAYERAVVRYWCHFVDHKLGPAVEVAFRSWGDDLVEAVKKVHGQLNFLECELREGFFKGRKFYGGEKIGMLDIVIGSGSHWLSAFDEVAKINLIEPKSFPLFSAWLGDFTEQDVVKDTIPDRFKLLEFISGFRSMMLRSAEPLLINDSRDHDTKENEEGNDGTNHNTNENDEGNEETDHNTKENEQGNDGSDRNNKENDDVVVINVVNPDAINEQVQF</sequence>
<dbReference type="InterPro" id="IPR045073">
    <property type="entry name" value="Omega/Tau-like"/>
</dbReference>
<dbReference type="Gene3D" id="1.20.1050.10">
    <property type="match status" value="1"/>
</dbReference>
<dbReference type="InterPro" id="IPR045074">
    <property type="entry name" value="GST_C_Tau"/>
</dbReference>
<dbReference type="GO" id="GO:0006749">
    <property type="term" value="P:glutathione metabolic process"/>
    <property type="evidence" value="ECO:0000318"/>
    <property type="project" value="GO_Central"/>
</dbReference>
<feature type="compositionally biased region" description="Basic and acidic residues" evidence="4">
    <location>
        <begin position="267"/>
        <end position="289"/>
    </location>
</feature>
<evidence type="ECO:0000313" key="8">
    <source>
        <dbReference type="Proteomes" id="UP000036987"/>
    </source>
</evidence>
<evidence type="ECO:0000259" key="6">
    <source>
        <dbReference type="PROSITE" id="PS50405"/>
    </source>
</evidence>
<dbReference type="PROSITE" id="PS50405">
    <property type="entry name" value="GST_CTER"/>
    <property type="match status" value="1"/>
</dbReference>
<dbReference type="GO" id="GO:0004364">
    <property type="term" value="F:glutathione transferase activity"/>
    <property type="evidence" value="ECO:0000318"/>
    <property type="project" value="GO_Central"/>
</dbReference>
<dbReference type="AlphaFoldDB" id="A0A0K9P370"/>
<accession>A0A0K9P370</accession>
<proteinExistence type="predicted"/>
<dbReference type="OMA" id="INDSRDH"/>
<dbReference type="OrthoDB" id="4951845at2759"/>
<feature type="region of interest" description="Disordered" evidence="4">
    <location>
        <begin position="237"/>
        <end position="289"/>
    </location>
</feature>
<dbReference type="EC" id="2.5.1.18" evidence="1"/>